<dbReference type="InterPro" id="IPR001938">
    <property type="entry name" value="Thaumatin"/>
</dbReference>
<dbReference type="InterPro" id="IPR037176">
    <property type="entry name" value="Osmotin/thaumatin-like_sf"/>
</dbReference>
<dbReference type="Proteomes" id="UP000030653">
    <property type="component" value="Unassembled WGS sequence"/>
</dbReference>
<keyword evidence="1" id="KW-0732">Signal</keyword>
<evidence type="ECO:0000313" key="3">
    <source>
        <dbReference type="Proteomes" id="UP000030653"/>
    </source>
</evidence>
<dbReference type="PROSITE" id="PS51367">
    <property type="entry name" value="THAUMATIN_2"/>
    <property type="match status" value="1"/>
</dbReference>
<dbReference type="PANTHER" id="PTHR31013">
    <property type="entry name" value="THAUMATIN FAMILY PROTEIN-RELATED"/>
    <property type="match status" value="1"/>
</dbReference>
<name>M5GA63_DACPD</name>
<feature type="signal peptide" evidence="1">
    <location>
        <begin position="1"/>
        <end position="21"/>
    </location>
</feature>
<reference evidence="2 3" key="1">
    <citation type="journal article" date="2012" name="Science">
        <title>The Paleozoic origin of enzymatic lignin decomposition reconstructed from 31 fungal genomes.</title>
        <authorList>
            <person name="Floudas D."/>
            <person name="Binder M."/>
            <person name="Riley R."/>
            <person name="Barry K."/>
            <person name="Blanchette R.A."/>
            <person name="Henrissat B."/>
            <person name="Martinez A.T."/>
            <person name="Otillar R."/>
            <person name="Spatafora J.W."/>
            <person name="Yadav J.S."/>
            <person name="Aerts A."/>
            <person name="Benoit I."/>
            <person name="Boyd A."/>
            <person name="Carlson A."/>
            <person name="Copeland A."/>
            <person name="Coutinho P.M."/>
            <person name="de Vries R.P."/>
            <person name="Ferreira P."/>
            <person name="Findley K."/>
            <person name="Foster B."/>
            <person name="Gaskell J."/>
            <person name="Glotzer D."/>
            <person name="Gorecki P."/>
            <person name="Heitman J."/>
            <person name="Hesse C."/>
            <person name="Hori C."/>
            <person name="Igarashi K."/>
            <person name="Jurgens J.A."/>
            <person name="Kallen N."/>
            <person name="Kersten P."/>
            <person name="Kohler A."/>
            <person name="Kuees U."/>
            <person name="Kumar T.K.A."/>
            <person name="Kuo A."/>
            <person name="LaButti K."/>
            <person name="Larrondo L.F."/>
            <person name="Lindquist E."/>
            <person name="Ling A."/>
            <person name="Lombard V."/>
            <person name="Lucas S."/>
            <person name="Lundell T."/>
            <person name="Martin R."/>
            <person name="McLaughlin D.J."/>
            <person name="Morgenstern I."/>
            <person name="Morin E."/>
            <person name="Murat C."/>
            <person name="Nagy L.G."/>
            <person name="Nolan M."/>
            <person name="Ohm R.A."/>
            <person name="Patyshakuliyeva A."/>
            <person name="Rokas A."/>
            <person name="Ruiz-Duenas F.J."/>
            <person name="Sabat G."/>
            <person name="Salamov A."/>
            <person name="Samejima M."/>
            <person name="Schmutz J."/>
            <person name="Slot J.C."/>
            <person name="St John F."/>
            <person name="Stenlid J."/>
            <person name="Sun H."/>
            <person name="Sun S."/>
            <person name="Syed K."/>
            <person name="Tsang A."/>
            <person name="Wiebenga A."/>
            <person name="Young D."/>
            <person name="Pisabarro A."/>
            <person name="Eastwood D.C."/>
            <person name="Martin F."/>
            <person name="Cullen D."/>
            <person name="Grigoriev I.V."/>
            <person name="Hibbett D.S."/>
        </authorList>
    </citation>
    <scope>NUCLEOTIDE SEQUENCE [LARGE SCALE GENOMIC DNA]</scope>
    <source>
        <strain evidence="2 3">DJM-731 SS1</strain>
    </source>
</reference>
<sequence>MFALTLLYTTLLSLFSLPALGHTFTLNNQCVYNVPLYVDSWPGSVAYTGSKNLKLQPGQSAQVDIPQGWNSRICHNYDCGNCWGQESMVEFNMDVNGLAYYDISNIEGYTVPQEIVPSSGECETVTCTSATCPCDQAYPIGNEKGCGAVIDLPVKACSTQDFTIVYCP</sequence>
<accession>M5GA63</accession>
<feature type="chain" id="PRO_5004067593" evidence="1">
    <location>
        <begin position="22"/>
        <end position="168"/>
    </location>
</feature>
<dbReference type="RefSeq" id="XP_040632104.1">
    <property type="nucleotide sequence ID" value="XM_040769620.1"/>
</dbReference>
<dbReference type="SUPFAM" id="SSF49870">
    <property type="entry name" value="Osmotin, thaumatin-like protein"/>
    <property type="match status" value="1"/>
</dbReference>
<proteinExistence type="predicted"/>
<dbReference type="EMBL" id="JH795856">
    <property type="protein sequence ID" value="EJU05210.1"/>
    <property type="molecule type" value="Genomic_DNA"/>
</dbReference>
<dbReference type="AlphaFoldDB" id="M5GA63"/>
<organism evidence="2 3">
    <name type="scientific">Dacryopinax primogenitus (strain DJM 731)</name>
    <name type="common">Brown rot fungus</name>
    <dbReference type="NCBI Taxonomy" id="1858805"/>
    <lineage>
        <taxon>Eukaryota</taxon>
        <taxon>Fungi</taxon>
        <taxon>Dikarya</taxon>
        <taxon>Basidiomycota</taxon>
        <taxon>Agaricomycotina</taxon>
        <taxon>Dacrymycetes</taxon>
        <taxon>Dacrymycetales</taxon>
        <taxon>Dacrymycetaceae</taxon>
        <taxon>Dacryopinax</taxon>
    </lineage>
</organism>
<dbReference type="PANTHER" id="PTHR31013:SF2">
    <property type="entry name" value="THAUMATIN-LIKE PROTEIN"/>
    <property type="match status" value="1"/>
</dbReference>
<dbReference type="SMART" id="SM00205">
    <property type="entry name" value="THN"/>
    <property type="match status" value="1"/>
</dbReference>
<dbReference type="OrthoDB" id="430315at2759"/>
<evidence type="ECO:0000256" key="1">
    <source>
        <dbReference type="SAM" id="SignalP"/>
    </source>
</evidence>
<evidence type="ECO:0000313" key="2">
    <source>
        <dbReference type="EMBL" id="EJU05210.1"/>
    </source>
</evidence>
<keyword evidence="3" id="KW-1185">Reference proteome</keyword>
<dbReference type="Gene3D" id="2.60.110.10">
    <property type="entry name" value="Thaumatin"/>
    <property type="match status" value="1"/>
</dbReference>
<dbReference type="GeneID" id="63684682"/>
<dbReference type="HOGENOM" id="CLU_1447259_0_0_1"/>
<gene>
    <name evidence="2" type="ORF">DACRYDRAFT_113391</name>
</gene>
<protein>
    <submittedName>
        <fullName evidence="2">Osmotin thaumatin-like protein</fullName>
    </submittedName>
</protein>